<evidence type="ECO:0000256" key="1">
    <source>
        <dbReference type="ARBA" id="ARBA00001933"/>
    </source>
</evidence>
<dbReference type="EMBL" id="BLVO01000012">
    <property type="protein sequence ID" value="GFM32845.1"/>
    <property type="molecule type" value="Genomic_DNA"/>
</dbReference>
<organism evidence="7 8">
    <name type="scientific">Desulfovibrio subterraneus</name>
    <dbReference type="NCBI Taxonomy" id="2718620"/>
    <lineage>
        <taxon>Bacteria</taxon>
        <taxon>Pseudomonadati</taxon>
        <taxon>Thermodesulfobacteriota</taxon>
        <taxon>Desulfovibrionia</taxon>
        <taxon>Desulfovibrionales</taxon>
        <taxon>Desulfovibrionaceae</taxon>
        <taxon>Desulfovibrio</taxon>
    </lineage>
</organism>
<comment type="caution">
    <text evidence="7">The sequence shown here is derived from an EMBL/GenBank/DDBJ whole genome shotgun (WGS) entry which is preliminary data.</text>
</comment>
<evidence type="ECO:0000313" key="8">
    <source>
        <dbReference type="Proteomes" id="UP000503840"/>
    </source>
</evidence>
<evidence type="ECO:0000313" key="7">
    <source>
        <dbReference type="EMBL" id="GFM32845.1"/>
    </source>
</evidence>
<dbReference type="InterPro" id="IPR006235">
    <property type="entry name" value="OAc-hSer/O-AcSer_sulfhydrylase"/>
</dbReference>
<dbReference type="GO" id="GO:0019346">
    <property type="term" value="P:transsulfuration"/>
    <property type="evidence" value="ECO:0007669"/>
    <property type="project" value="InterPro"/>
</dbReference>
<name>A0A7J0BI82_9BACT</name>
<gene>
    <name evidence="7" type="primary">metY-1</name>
    <name evidence="7" type="ORF">DSM101010T_12100</name>
</gene>
<dbReference type="AlphaFoldDB" id="A0A7J0BI82"/>
<feature type="modified residue" description="N6-(pyridoxal phosphate)lysine" evidence="5">
    <location>
        <position position="207"/>
    </location>
</feature>
<dbReference type="GO" id="GO:0006535">
    <property type="term" value="P:cysteine biosynthetic process from serine"/>
    <property type="evidence" value="ECO:0007669"/>
    <property type="project" value="TreeGrafter"/>
</dbReference>
<protein>
    <submittedName>
        <fullName evidence="7">O-acetylhomoserine aminocarboxypropyltransferase</fullName>
    </submittedName>
</protein>
<dbReference type="RefSeq" id="WP_205245194.1">
    <property type="nucleotide sequence ID" value="NZ_BLVO01000012.1"/>
</dbReference>
<dbReference type="GO" id="GO:0004124">
    <property type="term" value="F:cysteine synthase activity"/>
    <property type="evidence" value="ECO:0007669"/>
    <property type="project" value="TreeGrafter"/>
</dbReference>
<comment type="cofactor">
    <cofactor evidence="1 6">
        <name>pyridoxal 5'-phosphate</name>
        <dbReference type="ChEBI" id="CHEBI:597326"/>
    </cofactor>
</comment>
<dbReference type="FunFam" id="3.40.640.10:FF:000035">
    <property type="entry name" value="O-succinylhomoserine sulfhydrylase"/>
    <property type="match status" value="1"/>
</dbReference>
<keyword evidence="8" id="KW-1185">Reference proteome</keyword>
<evidence type="ECO:0000256" key="2">
    <source>
        <dbReference type="ARBA" id="ARBA00009077"/>
    </source>
</evidence>
<dbReference type="SUPFAM" id="SSF53383">
    <property type="entry name" value="PLP-dependent transferases"/>
    <property type="match status" value="1"/>
</dbReference>
<dbReference type="PIRSF" id="PIRSF001434">
    <property type="entry name" value="CGS"/>
    <property type="match status" value="1"/>
</dbReference>
<dbReference type="GO" id="GO:0003961">
    <property type="term" value="F:O-acetylhomoserine aminocarboxypropyltransferase activity"/>
    <property type="evidence" value="ECO:0007669"/>
    <property type="project" value="TreeGrafter"/>
</dbReference>
<dbReference type="GO" id="GO:0071269">
    <property type="term" value="P:L-homocysteine biosynthetic process"/>
    <property type="evidence" value="ECO:0007669"/>
    <property type="project" value="TreeGrafter"/>
</dbReference>
<dbReference type="NCBIfam" id="TIGR01326">
    <property type="entry name" value="OAH_OAS_sulfhy"/>
    <property type="match status" value="1"/>
</dbReference>
<keyword evidence="3 7" id="KW-0808">Transferase</keyword>
<proteinExistence type="inferred from homology"/>
<evidence type="ECO:0000256" key="3">
    <source>
        <dbReference type="ARBA" id="ARBA00022679"/>
    </source>
</evidence>
<dbReference type="Pfam" id="PF01053">
    <property type="entry name" value="Cys_Met_Meta_PP"/>
    <property type="match status" value="1"/>
</dbReference>
<dbReference type="GO" id="GO:0030170">
    <property type="term" value="F:pyridoxal phosphate binding"/>
    <property type="evidence" value="ECO:0007669"/>
    <property type="project" value="InterPro"/>
</dbReference>
<sequence length="432" mass="46657">MTASYRFETKALHAGFSKDQSNARAIPVHRTAAYLFNNTEHAANLFALKELGNIYTRLGNPTQDALEQRIAALEGGAAAVALASGTTAIHYTVLNICRKGDEIVSSSNLYGGTYTMFDAILPDQGITTRFADFTNPDDIRAKITPNTRMLFTEVIGNPSLDVVNLRAVAKVAEEFHLPLVVDSTFTPPSLFRPLEHGAHVVVHSLTKWIGGHGTGIGGIVVDGGNFDWTDPKFALFNEPDPSYHGIRYAHDLGPLNPVAFALRLRLVPLRNLGGCISPDNCWIFLQGLETLSLRMERHCENAQRVAEYLQQHAHVAWVRYAGLAGDPSHAAAREQFTGGYGGMVVFGIKGASGNGAEAGAKFIDSLKLVSHLANVGDAKSLAIHPASTTHSQLTEEQQRAGGITPDLIRFSVGIEHIDDILEDVGQALEKAC</sequence>
<dbReference type="Proteomes" id="UP000503840">
    <property type="component" value="Unassembled WGS sequence"/>
</dbReference>
<dbReference type="InterPro" id="IPR000277">
    <property type="entry name" value="Cys/Met-Metab_PyrdxlP-dep_enz"/>
</dbReference>
<comment type="similarity">
    <text evidence="2 6">Belongs to the trans-sulfuration enzymes family.</text>
</comment>
<dbReference type="InterPro" id="IPR015422">
    <property type="entry name" value="PyrdxlP-dep_Trfase_small"/>
</dbReference>
<keyword evidence="4 5" id="KW-0663">Pyridoxal phosphate</keyword>
<dbReference type="PANTHER" id="PTHR43797:SF2">
    <property type="entry name" value="HOMOCYSTEINE_CYSTEINE SYNTHASE"/>
    <property type="match status" value="1"/>
</dbReference>
<dbReference type="InterPro" id="IPR015424">
    <property type="entry name" value="PyrdxlP-dep_Trfase"/>
</dbReference>
<evidence type="ECO:0000256" key="5">
    <source>
        <dbReference type="PIRSR" id="PIRSR001434-2"/>
    </source>
</evidence>
<dbReference type="PANTHER" id="PTHR43797">
    <property type="entry name" value="HOMOCYSTEINE/CYSTEINE SYNTHASE"/>
    <property type="match status" value="1"/>
</dbReference>
<evidence type="ECO:0000256" key="6">
    <source>
        <dbReference type="RuleBase" id="RU362118"/>
    </source>
</evidence>
<dbReference type="GO" id="GO:0005737">
    <property type="term" value="C:cytoplasm"/>
    <property type="evidence" value="ECO:0007669"/>
    <property type="project" value="TreeGrafter"/>
</dbReference>
<dbReference type="CDD" id="cd00614">
    <property type="entry name" value="CGS_like"/>
    <property type="match status" value="1"/>
</dbReference>
<dbReference type="Gene3D" id="3.40.640.10">
    <property type="entry name" value="Type I PLP-dependent aspartate aminotransferase-like (Major domain)"/>
    <property type="match status" value="1"/>
</dbReference>
<accession>A0A7J0BI82</accession>
<dbReference type="InterPro" id="IPR015421">
    <property type="entry name" value="PyrdxlP-dep_Trfase_major"/>
</dbReference>
<reference evidence="7 8" key="1">
    <citation type="submission" date="2020-05" db="EMBL/GenBank/DDBJ databases">
        <title>Draft genome sequence of Desulfovibrio sp. strain HN2T.</title>
        <authorList>
            <person name="Ueno A."/>
            <person name="Tamazawa S."/>
            <person name="Tamamura S."/>
            <person name="Murakami T."/>
            <person name="Kiyama T."/>
            <person name="Inomata H."/>
            <person name="Amano Y."/>
            <person name="Miyakawa K."/>
            <person name="Tamaki H."/>
            <person name="Naganuma T."/>
            <person name="Kaneko K."/>
        </authorList>
    </citation>
    <scope>NUCLEOTIDE SEQUENCE [LARGE SCALE GENOMIC DNA]</scope>
    <source>
        <strain evidence="7 8">HN2</strain>
    </source>
</reference>
<dbReference type="Gene3D" id="3.90.1150.10">
    <property type="entry name" value="Aspartate Aminotransferase, domain 1"/>
    <property type="match status" value="1"/>
</dbReference>
<evidence type="ECO:0000256" key="4">
    <source>
        <dbReference type="ARBA" id="ARBA00022898"/>
    </source>
</evidence>